<dbReference type="InterPro" id="IPR013766">
    <property type="entry name" value="Thioredoxin_domain"/>
</dbReference>
<reference evidence="3" key="1">
    <citation type="submission" date="2016-01" db="EMBL/GenBank/DDBJ databases">
        <authorList>
            <person name="Peeters C."/>
        </authorList>
    </citation>
    <scope>NUCLEOTIDE SEQUENCE [LARGE SCALE GENOMIC DNA]</scope>
</reference>
<dbReference type="EMBL" id="FCNY02000003">
    <property type="protein sequence ID" value="SAL26868.1"/>
    <property type="molecule type" value="Genomic_DNA"/>
</dbReference>
<dbReference type="PANTHER" id="PTHR42852:SF13">
    <property type="entry name" value="PROTEIN DIPZ"/>
    <property type="match status" value="1"/>
</dbReference>
<accession>A0A158G413</accession>
<dbReference type="Pfam" id="PF08534">
    <property type="entry name" value="Redoxin"/>
    <property type="match status" value="1"/>
</dbReference>
<dbReference type="RefSeq" id="WP_235024160.1">
    <property type="nucleotide sequence ID" value="NZ_FCNY02000003.1"/>
</dbReference>
<dbReference type="Proteomes" id="UP000054740">
    <property type="component" value="Unassembled WGS sequence"/>
</dbReference>
<dbReference type="AlphaFoldDB" id="A0A158G413"/>
<dbReference type="Gene3D" id="3.40.30.10">
    <property type="entry name" value="Glutaredoxin"/>
    <property type="match status" value="1"/>
</dbReference>
<evidence type="ECO:0000313" key="2">
    <source>
        <dbReference type="EMBL" id="SAL26868.1"/>
    </source>
</evidence>
<protein>
    <submittedName>
        <fullName evidence="2">Redoxin domain-containing protein</fullName>
    </submittedName>
</protein>
<feature type="domain" description="Thioredoxin" evidence="1">
    <location>
        <begin position="4"/>
        <end position="149"/>
    </location>
</feature>
<dbReference type="InterPro" id="IPR036249">
    <property type="entry name" value="Thioredoxin-like_sf"/>
</dbReference>
<sequence length="151" mass="16749">MHRSIRHAAAPEFAGIDTWINSTPLTLAQLRGKVVLVDFWAFACGSCIESLPALKSWHRQYADKGLVVVGVHTPEFPFEEDTNNVKRAVERFGIAYPVAQDNGYATWAAYGNQRWPSRYLIDRHGRVVHTQAGEGGDAQTEAAIETLLAAR</sequence>
<dbReference type="InterPro" id="IPR013740">
    <property type="entry name" value="Redoxin"/>
</dbReference>
<dbReference type="SUPFAM" id="SSF52833">
    <property type="entry name" value="Thioredoxin-like"/>
    <property type="match status" value="1"/>
</dbReference>
<name>A0A158G413_CABCO</name>
<organism evidence="2 3">
    <name type="scientific">Caballeronia cordobensis</name>
    <name type="common">Burkholderia cordobensis</name>
    <dbReference type="NCBI Taxonomy" id="1353886"/>
    <lineage>
        <taxon>Bacteria</taxon>
        <taxon>Pseudomonadati</taxon>
        <taxon>Pseudomonadota</taxon>
        <taxon>Betaproteobacteria</taxon>
        <taxon>Burkholderiales</taxon>
        <taxon>Burkholderiaceae</taxon>
        <taxon>Caballeronia</taxon>
    </lineage>
</organism>
<gene>
    <name evidence="2" type="ORF">AWB70_01552</name>
</gene>
<dbReference type="GO" id="GO:0016491">
    <property type="term" value="F:oxidoreductase activity"/>
    <property type="evidence" value="ECO:0007669"/>
    <property type="project" value="InterPro"/>
</dbReference>
<proteinExistence type="predicted"/>
<dbReference type="InterPro" id="IPR050553">
    <property type="entry name" value="Thioredoxin_ResA/DsbE_sf"/>
</dbReference>
<evidence type="ECO:0000259" key="1">
    <source>
        <dbReference type="PROSITE" id="PS51352"/>
    </source>
</evidence>
<keyword evidence="3" id="KW-1185">Reference proteome</keyword>
<evidence type="ECO:0000313" key="3">
    <source>
        <dbReference type="Proteomes" id="UP000054740"/>
    </source>
</evidence>
<dbReference type="PANTHER" id="PTHR42852">
    <property type="entry name" value="THIOL:DISULFIDE INTERCHANGE PROTEIN DSBE"/>
    <property type="match status" value="1"/>
</dbReference>
<dbReference type="PROSITE" id="PS51352">
    <property type="entry name" value="THIOREDOXIN_2"/>
    <property type="match status" value="1"/>
</dbReference>